<dbReference type="Pfam" id="PF00397">
    <property type="entry name" value="WW"/>
    <property type="match status" value="1"/>
</dbReference>
<evidence type="ECO:0000256" key="1">
    <source>
        <dbReference type="SAM" id="MobiDB-lite"/>
    </source>
</evidence>
<feature type="compositionally biased region" description="Basic residues" evidence="1">
    <location>
        <begin position="448"/>
        <end position="462"/>
    </location>
</feature>
<dbReference type="PANTHER" id="PTHR21715:SF0">
    <property type="entry name" value="RH04127P"/>
    <property type="match status" value="1"/>
</dbReference>
<feature type="domain" description="WW" evidence="2">
    <location>
        <begin position="237"/>
        <end position="271"/>
    </location>
</feature>
<dbReference type="PROSITE" id="PS01159">
    <property type="entry name" value="WW_DOMAIN_1"/>
    <property type="match status" value="1"/>
</dbReference>
<dbReference type="Gene3D" id="3.30.1470.10">
    <property type="entry name" value="Photosystem I PsaD, reaction center subunit II"/>
    <property type="match status" value="1"/>
</dbReference>
<feature type="region of interest" description="Disordered" evidence="1">
    <location>
        <begin position="371"/>
        <end position="393"/>
    </location>
</feature>
<dbReference type="PROSITE" id="PS50096">
    <property type="entry name" value="IQ"/>
    <property type="match status" value="2"/>
</dbReference>
<dbReference type="EMBL" id="CP151517">
    <property type="protein sequence ID" value="WZN66967.1"/>
    <property type="molecule type" value="Genomic_DNA"/>
</dbReference>
<dbReference type="InterPro" id="IPR053233">
    <property type="entry name" value="ABRA-related"/>
</dbReference>
<dbReference type="SUPFAM" id="SSF51045">
    <property type="entry name" value="WW domain"/>
    <property type="match status" value="2"/>
</dbReference>
<evidence type="ECO:0000313" key="4">
    <source>
        <dbReference type="Proteomes" id="UP001472866"/>
    </source>
</evidence>
<organism evidence="3 4">
    <name type="scientific">Chloropicon roscoffensis</name>
    <dbReference type="NCBI Taxonomy" id="1461544"/>
    <lineage>
        <taxon>Eukaryota</taxon>
        <taxon>Viridiplantae</taxon>
        <taxon>Chlorophyta</taxon>
        <taxon>Chloropicophyceae</taxon>
        <taxon>Chloropicales</taxon>
        <taxon>Chloropicaceae</taxon>
        <taxon>Chloropicon</taxon>
    </lineage>
</organism>
<evidence type="ECO:0000313" key="3">
    <source>
        <dbReference type="EMBL" id="WZN66967.1"/>
    </source>
</evidence>
<dbReference type="Gene3D" id="1.20.5.190">
    <property type="match status" value="2"/>
</dbReference>
<sequence>MAPSTEIVAVEDTPREEAPSTSVIAELSTSPTLLKDHTGGAPKGSEVSEVATRLGIDSVYDTDLLYIAEEFLLTPLPIGWTEYSNDDGRIYYFNERKRTTQWEHPLEDYYKGIVYMRKIGYNVLERKMKEHPPTPAEVREMAKYYGVNLYEEWGIVPFVKLTVNAPLPPEWEEYEEDDGSNCYVHLKTGNKSSKHPLDAYFLEVIRQKRAESQEDGLSSGGKKLKIDFATFQSYNDSTIPEPWVEFFDKGLQRKYYFNFVANERTFHHPSDIMKADIVQNASVLIQACARSWLTRRRREKERQADSARVIQRSWNRRKDRQNGKKLLEIMKYRENTPQIVLIQRRFKKHLVFKKETERKEEDAAVKIQSHWRGKHARSSVPTSSNRKRTERLPDVAGEVGRRARTEALDKIDAVMEKMDGFTLPAEPLLEPSMLQAESSNSTILSVKKLKPKAVKKRRKRRSTMAGGGGSGRRASVVGGSGRRSSIVGGRRGSVASKG</sequence>
<protein>
    <recommendedName>
        <fullName evidence="2">WW domain-containing protein</fullName>
    </recommendedName>
</protein>
<dbReference type="SMART" id="SM00456">
    <property type="entry name" value="WW"/>
    <property type="match status" value="3"/>
</dbReference>
<dbReference type="CDD" id="cd00201">
    <property type="entry name" value="WW"/>
    <property type="match status" value="1"/>
</dbReference>
<keyword evidence="4" id="KW-1185">Reference proteome</keyword>
<dbReference type="SMART" id="SM00015">
    <property type="entry name" value="IQ"/>
    <property type="match status" value="3"/>
</dbReference>
<accession>A0AAX4PKQ2</accession>
<feature type="region of interest" description="Disordered" evidence="1">
    <location>
        <begin position="448"/>
        <end position="498"/>
    </location>
</feature>
<reference evidence="3 4" key="1">
    <citation type="submission" date="2024-03" db="EMBL/GenBank/DDBJ databases">
        <title>Complete genome sequence of the green alga Chloropicon roscoffensis RCC1871.</title>
        <authorList>
            <person name="Lemieux C."/>
            <person name="Pombert J.-F."/>
            <person name="Otis C."/>
            <person name="Turmel M."/>
        </authorList>
    </citation>
    <scope>NUCLEOTIDE SEQUENCE [LARGE SCALE GENOMIC DNA]</scope>
    <source>
        <strain evidence="3 4">RCC1871</strain>
    </source>
</reference>
<proteinExistence type="predicted"/>
<feature type="domain" description="WW" evidence="2">
    <location>
        <begin position="74"/>
        <end position="107"/>
    </location>
</feature>
<evidence type="ECO:0000259" key="2">
    <source>
        <dbReference type="PROSITE" id="PS50020"/>
    </source>
</evidence>
<name>A0AAX4PKQ2_9CHLO</name>
<dbReference type="PANTHER" id="PTHR21715">
    <property type="entry name" value="RH04127P"/>
    <property type="match status" value="1"/>
</dbReference>
<dbReference type="InterPro" id="IPR001202">
    <property type="entry name" value="WW_dom"/>
</dbReference>
<dbReference type="InterPro" id="IPR036020">
    <property type="entry name" value="WW_dom_sf"/>
</dbReference>
<dbReference type="Pfam" id="PF00612">
    <property type="entry name" value="IQ"/>
    <property type="match status" value="2"/>
</dbReference>
<gene>
    <name evidence="3" type="ORF">HKI87_17g85390</name>
</gene>
<dbReference type="AlphaFoldDB" id="A0AAX4PKQ2"/>
<dbReference type="PROSITE" id="PS50020">
    <property type="entry name" value="WW_DOMAIN_2"/>
    <property type="match status" value="2"/>
</dbReference>
<feature type="compositionally biased region" description="Low complexity" evidence="1">
    <location>
        <begin position="472"/>
        <end position="498"/>
    </location>
</feature>
<dbReference type="Gene3D" id="2.20.70.10">
    <property type="match status" value="1"/>
</dbReference>
<dbReference type="InterPro" id="IPR000048">
    <property type="entry name" value="IQ_motif_EF-hand-BS"/>
</dbReference>
<dbReference type="Proteomes" id="UP001472866">
    <property type="component" value="Chromosome 17"/>
</dbReference>